<dbReference type="Proteomes" id="UP001202328">
    <property type="component" value="Unassembled WGS sequence"/>
</dbReference>
<reference evidence="3" key="1">
    <citation type="submission" date="2022-04" db="EMBL/GenBank/DDBJ databases">
        <title>A functionally conserved STORR gene fusion in Papaver species that diverged 16.8 million years ago.</title>
        <authorList>
            <person name="Catania T."/>
        </authorList>
    </citation>
    <scope>NUCLEOTIDE SEQUENCE</scope>
    <source>
        <strain evidence="3">S-188037</strain>
    </source>
</reference>
<accession>A0AAD4TF31</accession>
<organism evidence="3 4">
    <name type="scientific">Papaver atlanticum</name>
    <dbReference type="NCBI Taxonomy" id="357466"/>
    <lineage>
        <taxon>Eukaryota</taxon>
        <taxon>Viridiplantae</taxon>
        <taxon>Streptophyta</taxon>
        <taxon>Embryophyta</taxon>
        <taxon>Tracheophyta</taxon>
        <taxon>Spermatophyta</taxon>
        <taxon>Magnoliopsida</taxon>
        <taxon>Ranunculales</taxon>
        <taxon>Papaveraceae</taxon>
        <taxon>Papaveroideae</taxon>
        <taxon>Papaver</taxon>
    </lineage>
</organism>
<evidence type="ECO:0000256" key="1">
    <source>
        <dbReference type="SAM" id="MobiDB-lite"/>
    </source>
</evidence>
<sequence>MEGEREGKTMAALRPRSRQWTAKERGGSSSNSKSLRSTDVSDPIRSKAKPRKERKFTTKDRHDLVRPYAMDAISVYNELTGTKYDLVEPGYITNVVLPGGLLHHIDFTAKKTDVADAPKEMFFAELTTIDKVPSVNCCRCMGPKKSISGDKNNGCCYCMDYNVQHPRGGGFMAGGAGLFRDYNSLAC</sequence>
<name>A0AAD4TF31_9MAGN</name>
<dbReference type="Pfam" id="PF12274">
    <property type="entry name" value="DUF3615"/>
    <property type="match status" value="1"/>
</dbReference>
<feature type="compositionally biased region" description="Low complexity" evidence="1">
    <location>
        <begin position="28"/>
        <end position="37"/>
    </location>
</feature>
<gene>
    <name evidence="3" type="ORF">MKW98_017971</name>
</gene>
<protein>
    <recommendedName>
        <fullName evidence="2">DUF3615 domain-containing protein</fullName>
    </recommendedName>
</protein>
<evidence type="ECO:0000313" key="4">
    <source>
        <dbReference type="Proteomes" id="UP001202328"/>
    </source>
</evidence>
<dbReference type="PANTHER" id="PTHR34710:SF20">
    <property type="entry name" value="OS10G0550200 PROTEIN"/>
    <property type="match status" value="1"/>
</dbReference>
<evidence type="ECO:0000259" key="2">
    <source>
        <dbReference type="Pfam" id="PF12274"/>
    </source>
</evidence>
<proteinExistence type="predicted"/>
<keyword evidence="4" id="KW-1185">Reference proteome</keyword>
<dbReference type="InterPro" id="IPR022059">
    <property type="entry name" value="DUF3615"/>
</dbReference>
<dbReference type="AlphaFoldDB" id="A0AAD4TF31"/>
<evidence type="ECO:0000313" key="3">
    <source>
        <dbReference type="EMBL" id="KAI3954147.1"/>
    </source>
</evidence>
<feature type="region of interest" description="Disordered" evidence="1">
    <location>
        <begin position="1"/>
        <end position="59"/>
    </location>
</feature>
<dbReference type="PANTHER" id="PTHR34710">
    <property type="entry name" value="OS03G0834100 PROTEIN"/>
    <property type="match status" value="1"/>
</dbReference>
<comment type="caution">
    <text evidence="3">The sequence shown here is derived from an EMBL/GenBank/DDBJ whole genome shotgun (WGS) entry which is preliminary data.</text>
</comment>
<dbReference type="EMBL" id="JAJJMB010002020">
    <property type="protein sequence ID" value="KAI3954147.1"/>
    <property type="molecule type" value="Genomic_DNA"/>
</dbReference>
<feature type="domain" description="DUF3615" evidence="2">
    <location>
        <begin position="70"/>
        <end position="166"/>
    </location>
</feature>